<evidence type="ECO:0000313" key="2">
    <source>
        <dbReference type="Proteomes" id="UP001522868"/>
    </source>
</evidence>
<comment type="caution">
    <text evidence="1">The sequence shown here is derived from an EMBL/GenBank/DDBJ whole genome shotgun (WGS) entry which is preliminary data.</text>
</comment>
<reference evidence="1 2" key="1">
    <citation type="submission" date="2022-04" db="EMBL/GenBank/DDBJ databases">
        <title>Streptomyces sp. nov. LCR6-01 isolated from Lichen of Dirinaria sp.</title>
        <authorList>
            <person name="Kanchanasin P."/>
            <person name="Tanasupawat S."/>
            <person name="Phongsopitanun W."/>
        </authorList>
    </citation>
    <scope>NUCLEOTIDE SEQUENCE [LARGE SCALE GENOMIC DNA]</scope>
    <source>
        <strain evidence="1 2">LCR6-01</strain>
    </source>
</reference>
<accession>A0ABT0I4B7</accession>
<protein>
    <submittedName>
        <fullName evidence="1">Transcriptional regulator</fullName>
    </submittedName>
</protein>
<proteinExistence type="predicted"/>
<keyword evidence="2" id="KW-1185">Reference proteome</keyword>
<name>A0ABT0I4B7_9ACTN</name>
<sequence length="350" mass="36812">MTDTRPPSLSRLLTGPALVEAVQPWLRLPDGEPLPEPVRPGARVGRSDVSRIQATTAAFRLLDNEHGGALSRLAVVGQLQHVTHLAATATYTEETGRALFAAIAELASVAGWMTHDAGVHDDAQRYLLLGLRAAHQAGSDGTGIGGHLLNCLARQANHLGHAHDALDLVQAAQYGTRKLPPGRLRALLASLEARCHAVLGDIGGMERATAAAEHALMGEGDDPAPSWAAWFDTAEFHVTAGVCEFIAAECVPARSARAIDLITQGTAHRPAERVRSRAFDHIALARAHVRAGQTDAADTATTTALALMGEVHSTRVSDRLRELDTELAAAPAGTAAAGSRGRIRAALRPS</sequence>
<organism evidence="1 2">
    <name type="scientific">Streptomyces lichenis</name>
    <dbReference type="NCBI Taxonomy" id="2306967"/>
    <lineage>
        <taxon>Bacteria</taxon>
        <taxon>Bacillati</taxon>
        <taxon>Actinomycetota</taxon>
        <taxon>Actinomycetes</taxon>
        <taxon>Kitasatosporales</taxon>
        <taxon>Streptomycetaceae</taxon>
        <taxon>Streptomyces</taxon>
    </lineage>
</organism>
<gene>
    <name evidence="1" type="ORF">M1O15_01760</name>
</gene>
<dbReference type="RefSeq" id="WP_248631364.1">
    <property type="nucleotide sequence ID" value="NZ_JALPTH010000002.1"/>
</dbReference>
<dbReference type="Proteomes" id="UP001522868">
    <property type="component" value="Unassembled WGS sequence"/>
</dbReference>
<evidence type="ECO:0000313" key="1">
    <source>
        <dbReference type="EMBL" id="MCK8676160.1"/>
    </source>
</evidence>
<dbReference type="EMBL" id="JALPTH010000002">
    <property type="protein sequence ID" value="MCK8676160.1"/>
    <property type="molecule type" value="Genomic_DNA"/>
</dbReference>